<dbReference type="EMBL" id="JBJDQH010000009">
    <property type="protein sequence ID" value="MFK4268452.1"/>
    <property type="molecule type" value="Genomic_DNA"/>
</dbReference>
<evidence type="ECO:0000313" key="2">
    <source>
        <dbReference type="Proteomes" id="UP001620295"/>
    </source>
</evidence>
<proteinExistence type="predicted"/>
<organism evidence="1 2">
    <name type="scientific">Streptomyces milbemycinicus</name>
    <dbReference type="NCBI Taxonomy" id="476552"/>
    <lineage>
        <taxon>Bacteria</taxon>
        <taxon>Bacillati</taxon>
        <taxon>Actinomycetota</taxon>
        <taxon>Actinomycetes</taxon>
        <taxon>Kitasatosporales</taxon>
        <taxon>Streptomycetaceae</taxon>
        <taxon>Streptomyces</taxon>
    </lineage>
</organism>
<evidence type="ECO:0000313" key="1">
    <source>
        <dbReference type="EMBL" id="MFK4268452.1"/>
    </source>
</evidence>
<gene>
    <name evidence="1" type="ORF">ACI2L5_26410</name>
</gene>
<dbReference type="RefSeq" id="WP_358642662.1">
    <property type="nucleotide sequence ID" value="NZ_JBFACG010000019.1"/>
</dbReference>
<reference evidence="1 2" key="1">
    <citation type="submission" date="2024-11" db="EMBL/GenBank/DDBJ databases">
        <title>The Natural Products Discovery Center: Release of the First 8490 Sequenced Strains for Exploring Actinobacteria Biosynthetic Diversity.</title>
        <authorList>
            <person name="Kalkreuter E."/>
            <person name="Kautsar S.A."/>
            <person name="Yang D."/>
            <person name="Bader C.D."/>
            <person name="Teijaro C.N."/>
            <person name="Fluegel L."/>
            <person name="Davis C.M."/>
            <person name="Simpson J.R."/>
            <person name="Lauterbach L."/>
            <person name="Steele A.D."/>
            <person name="Gui C."/>
            <person name="Meng S."/>
            <person name="Li G."/>
            <person name="Viehrig K."/>
            <person name="Ye F."/>
            <person name="Su P."/>
            <person name="Kiefer A.F."/>
            <person name="Nichols A."/>
            <person name="Cepeda A.J."/>
            <person name="Yan W."/>
            <person name="Fan B."/>
            <person name="Jiang Y."/>
            <person name="Adhikari A."/>
            <person name="Zheng C.-J."/>
            <person name="Schuster L."/>
            <person name="Cowan T.M."/>
            <person name="Smanski M.J."/>
            <person name="Chevrette M.G."/>
            <person name="De Carvalho L.P.S."/>
            <person name="Shen B."/>
        </authorList>
    </citation>
    <scope>NUCLEOTIDE SEQUENCE [LARGE SCALE GENOMIC DNA]</scope>
    <source>
        <strain evidence="1 2">NPDC020863</strain>
    </source>
</reference>
<dbReference type="Proteomes" id="UP001620295">
    <property type="component" value="Unassembled WGS sequence"/>
</dbReference>
<sequence>MLVERQRRDGLTLDAELLEGLMARPEAPVSGAPLHTPAMTTLVVMVLSSKEPKEPRDPKQPRRR</sequence>
<keyword evidence="2" id="KW-1185">Reference proteome</keyword>
<evidence type="ECO:0008006" key="3">
    <source>
        <dbReference type="Google" id="ProtNLM"/>
    </source>
</evidence>
<accession>A0ABW8LRB6</accession>
<comment type="caution">
    <text evidence="1">The sequence shown here is derived from an EMBL/GenBank/DDBJ whole genome shotgun (WGS) entry which is preliminary data.</text>
</comment>
<protein>
    <recommendedName>
        <fullName evidence="3">Transposase</fullName>
    </recommendedName>
</protein>
<name>A0ABW8LRB6_9ACTN</name>